<evidence type="ECO:0000313" key="2">
    <source>
        <dbReference type="EMBL" id="GLB31085.1"/>
    </source>
</evidence>
<proteinExistence type="predicted"/>
<gene>
    <name evidence="2" type="ORF">LAD12857_30080</name>
</gene>
<feature type="transmembrane region" description="Helical" evidence="1">
    <location>
        <begin position="6"/>
        <end position="25"/>
    </location>
</feature>
<keyword evidence="1" id="KW-0472">Membrane</keyword>
<comment type="caution">
    <text evidence="2">The sequence shown here is derived from an EMBL/GenBank/DDBJ whole genome shotgun (WGS) entry which is preliminary data.</text>
</comment>
<dbReference type="EMBL" id="BRPJ01000057">
    <property type="protein sequence ID" value="GLB31085.1"/>
    <property type="molecule type" value="Genomic_DNA"/>
</dbReference>
<keyword evidence="1" id="KW-0812">Transmembrane</keyword>
<evidence type="ECO:0000256" key="1">
    <source>
        <dbReference type="SAM" id="Phobius"/>
    </source>
</evidence>
<protein>
    <submittedName>
        <fullName evidence="2">Uncharacterized protein</fullName>
    </submittedName>
</protein>
<feature type="transmembrane region" description="Helical" evidence="1">
    <location>
        <begin position="37"/>
        <end position="61"/>
    </location>
</feature>
<name>A0ABQ5M999_9FIRM</name>
<keyword evidence="1" id="KW-1133">Transmembrane helix</keyword>
<accession>A0ABQ5M999</accession>
<keyword evidence="3" id="KW-1185">Reference proteome</keyword>
<sequence>MYEFIEYTVFIILFGFAAVNAIIQVKGNKISIKRKKVASATLTIIGCAIFIWSLISMIQTIQEKIIKVSMLEYLLIFFSAIWFITGVYLLLYCKKLEKK</sequence>
<evidence type="ECO:0000313" key="3">
    <source>
        <dbReference type="Proteomes" id="UP001419084"/>
    </source>
</evidence>
<dbReference type="RefSeq" id="WP_346065608.1">
    <property type="nucleotide sequence ID" value="NZ_BRPJ01000057.1"/>
</dbReference>
<dbReference type="Proteomes" id="UP001419084">
    <property type="component" value="Unassembled WGS sequence"/>
</dbReference>
<organism evidence="2 3">
    <name type="scientific">Lacrimispora amygdalina</name>
    <dbReference type="NCBI Taxonomy" id="253257"/>
    <lineage>
        <taxon>Bacteria</taxon>
        <taxon>Bacillati</taxon>
        <taxon>Bacillota</taxon>
        <taxon>Clostridia</taxon>
        <taxon>Lachnospirales</taxon>
        <taxon>Lachnospiraceae</taxon>
        <taxon>Lacrimispora</taxon>
    </lineage>
</organism>
<reference evidence="2 3" key="1">
    <citation type="journal article" date="2024" name="Int. J. Syst. Evol. Microbiol.">
        <title>Lacrimispora brassicae sp. nov. isolated from fermented cabbage, and proposal of Clostridium indicum Gundawar et al. 2019 and Clostridium methoxybenzovorans Mechichi et al. 1999 as heterotypic synonyms of Lacrimispora amygdalina (Parshina et al. 2003) Haas and Blanchard 2020 and Lacrimispora indolis (McClung and McCoy 1957) Haas and Blanchard 2020, respectively.</title>
        <authorList>
            <person name="Kobayashi H."/>
            <person name="Tanizawa Y."/>
            <person name="Sakamoto M."/>
            <person name="Ohkuma M."/>
            <person name="Tohno M."/>
        </authorList>
    </citation>
    <scope>NUCLEOTIDE SEQUENCE [LARGE SCALE GENOMIC DNA]</scope>
    <source>
        <strain evidence="2 3">DSM 12857</strain>
    </source>
</reference>
<feature type="transmembrane region" description="Helical" evidence="1">
    <location>
        <begin position="73"/>
        <end position="93"/>
    </location>
</feature>